<proteinExistence type="inferred from homology"/>
<dbReference type="PANTHER" id="PTHR21704">
    <property type="entry name" value="NIPPED-B-LIKE PROTEIN DELANGIN SCC2-RELATED"/>
    <property type="match status" value="1"/>
</dbReference>
<keyword evidence="3 6" id="KW-0677">Repeat</keyword>
<evidence type="ECO:0000313" key="9">
    <source>
        <dbReference type="Proteomes" id="UP001470230"/>
    </source>
</evidence>
<dbReference type="Proteomes" id="UP001470230">
    <property type="component" value="Unassembled WGS sequence"/>
</dbReference>
<accession>A0ABR2K3C0</accession>
<dbReference type="Pfam" id="PF12830">
    <property type="entry name" value="Nipped-B_C"/>
    <property type="match status" value="1"/>
</dbReference>
<dbReference type="EMBL" id="JAPFFF010000007">
    <property type="protein sequence ID" value="KAK8885288.1"/>
    <property type="molecule type" value="Genomic_DNA"/>
</dbReference>
<dbReference type="InterPro" id="IPR033031">
    <property type="entry name" value="Scc2/Nipped-B"/>
</dbReference>
<evidence type="ECO:0000256" key="4">
    <source>
        <dbReference type="ARBA" id="ARBA00023242"/>
    </source>
</evidence>
<feature type="domain" description="Sister chromatid cohesion C-terminal" evidence="7">
    <location>
        <begin position="935"/>
        <end position="1108"/>
    </location>
</feature>
<evidence type="ECO:0000256" key="1">
    <source>
        <dbReference type="ARBA" id="ARBA00004123"/>
    </source>
</evidence>
<protein>
    <recommendedName>
        <fullName evidence="6">Sister chromatid cohesion protein</fullName>
    </recommendedName>
</protein>
<comment type="subcellular location">
    <subcellularLocation>
        <location evidence="1 6">Nucleus</location>
    </subcellularLocation>
</comment>
<comment type="caution">
    <text evidence="8">The sequence shown here is derived from an EMBL/GenBank/DDBJ whole genome shotgun (WGS) entry which is preliminary data.</text>
</comment>
<dbReference type="InterPro" id="IPR024986">
    <property type="entry name" value="Nipped-B_C"/>
</dbReference>
<name>A0ABR2K3C0_9EUKA</name>
<dbReference type="PANTHER" id="PTHR21704:SF18">
    <property type="entry name" value="NIPPED-B-LIKE PROTEIN"/>
    <property type="match status" value="1"/>
</dbReference>
<keyword evidence="4 6" id="KW-0539">Nucleus</keyword>
<dbReference type="SUPFAM" id="SSF48371">
    <property type="entry name" value="ARM repeat"/>
    <property type="match status" value="1"/>
</dbReference>
<organism evidence="8 9">
    <name type="scientific">Tritrichomonas musculus</name>
    <dbReference type="NCBI Taxonomy" id="1915356"/>
    <lineage>
        <taxon>Eukaryota</taxon>
        <taxon>Metamonada</taxon>
        <taxon>Parabasalia</taxon>
        <taxon>Tritrichomonadida</taxon>
        <taxon>Tritrichomonadidae</taxon>
        <taxon>Tritrichomonas</taxon>
    </lineage>
</organism>
<dbReference type="Pfam" id="PF12765">
    <property type="entry name" value="Cohesin_HEAT"/>
    <property type="match status" value="1"/>
</dbReference>
<keyword evidence="5 6" id="KW-0131">Cell cycle</keyword>
<evidence type="ECO:0000313" key="8">
    <source>
        <dbReference type="EMBL" id="KAK8885288.1"/>
    </source>
</evidence>
<sequence>MLANNEANENSSNKNQQINNIRTRIHPAEELNSILQTYCIEGQEFSPTAIRTIGTAVAKLADSRMLNTANQDLIWQFLKIQNDSLSNQKFPMNIVEIALKILAEPDMPLKLYNDEWIINIINHFAEYCNEIFQNNEKKTQIHSLFSIFRHLSFVVQQINLSDSSLYKLISLSLPAYFLPSSSPSLQSSSCSLITAIFKKYSSLRNDIIIDIFEAVDKNQGNPKYVPFPNDVRKIVSSISILFIELCQSISSFPCDTESITQEIIQFIIHNLISRSKSSASMGKIFEKFTEDICALLSHPFYPISKIFLKITFESLFPSISKKDDNTRISIKLICIALKNILICTKRVKSSNSIIFPISIFQSLVGFTEDKINEYLHNPESNISEIENENCALNLNSSFPLNAFEELTAHFIISLYLHQSMKLSEVITTSLPFSITLWSSKKLSQEELDNYLLWWRGMLPSDFNYEWTLEIAEQICLYEICKQPMFDHVHLLVHHLLKGLENKNSNVRAKILVGLSGLIEIDPDILYHPILVSQIKDSFKDPSAPIRDSVLQIISKYIFQNEQSSSPYFNVVINCLADTSPMVVKRALGTVGQLSKSSDDECLAKLCYLLSLKLNDESSNVAKAARDALIQVLFEDAKDPTQVLTDVINQTQGRPSWFSKFIKPLYLKHKYTPTIKLMINKSFENLNNSPTIQNCRLVHEFCDVFPKLCAPQHETIISIITICADDDSLNILSNALNSILNDITNPNISLFTLLMQSVQQYIYLKPASIIRSLIEVSSRISSDILPTNTVLNQTFDYFTKFIRANLNIARQKEFVETPESTKLVNQLCRALYIIGCICRYHKSLVDRNVNQIWGPIQHYFNAPIPKIRSMVLQSVCDICVRDASQIPKAKELVNHAFKLGPPENVSAVIFLKNLIEEETKIEDTTKIDEIRPTYSANLIHDFMSEITKCFSYKDSLVRTAALEFSNTALRYGAINPPDIIKYIISMLCSKDQSNLAIETLKIVIYHYSNILNNRMKDGIKEAFYFVNEMYGQNFTTLPNDDYVFHIGDLLGILPPPQKALYLNAFTDILKDAFSAKPDPFFINWLIRSICCFPFSYVWEPSTIINNLNKNDFTAYISTAYTDAKAMVYALSKPDAQIPKGAKPPVWYTSILILMAKQWLVKKYHIQIKKLKKYETDKKTPVKVAMIQEISFNNIPIPGKKAELNDVTLNLFARLQSTMRMERSFDFSQEE</sequence>
<comment type="similarity">
    <text evidence="2 6">Belongs to the SCC2/Nipped-B family.</text>
</comment>
<dbReference type="InterPro" id="IPR011989">
    <property type="entry name" value="ARM-like"/>
</dbReference>
<reference evidence="8 9" key="1">
    <citation type="submission" date="2024-04" db="EMBL/GenBank/DDBJ databases">
        <title>Tritrichomonas musculus Genome.</title>
        <authorList>
            <person name="Alves-Ferreira E."/>
            <person name="Grigg M."/>
            <person name="Lorenzi H."/>
            <person name="Galac M."/>
        </authorList>
    </citation>
    <scope>NUCLEOTIDE SEQUENCE [LARGE SCALE GENOMIC DNA]</scope>
    <source>
        <strain evidence="8 9">EAF2021</strain>
    </source>
</reference>
<keyword evidence="9" id="KW-1185">Reference proteome</keyword>
<dbReference type="Gene3D" id="1.25.10.10">
    <property type="entry name" value="Leucine-rich Repeat Variant"/>
    <property type="match status" value="1"/>
</dbReference>
<gene>
    <name evidence="8" type="ORF">M9Y10_040734</name>
</gene>
<dbReference type="InterPro" id="IPR016024">
    <property type="entry name" value="ARM-type_fold"/>
</dbReference>
<evidence type="ECO:0000256" key="6">
    <source>
        <dbReference type="RuleBase" id="RU364107"/>
    </source>
</evidence>
<evidence type="ECO:0000256" key="5">
    <source>
        <dbReference type="ARBA" id="ARBA00023306"/>
    </source>
</evidence>
<evidence type="ECO:0000256" key="3">
    <source>
        <dbReference type="ARBA" id="ARBA00022737"/>
    </source>
</evidence>
<evidence type="ECO:0000256" key="2">
    <source>
        <dbReference type="ARBA" id="ARBA00009252"/>
    </source>
</evidence>
<evidence type="ECO:0000259" key="7">
    <source>
        <dbReference type="Pfam" id="PF12830"/>
    </source>
</evidence>
<dbReference type="InterPro" id="IPR026003">
    <property type="entry name" value="Cohesin_HEAT"/>
</dbReference>